<dbReference type="CDD" id="cd00801">
    <property type="entry name" value="INT_P4_C"/>
    <property type="match status" value="1"/>
</dbReference>
<dbReference type="Pfam" id="PF00589">
    <property type="entry name" value="Phage_integrase"/>
    <property type="match status" value="1"/>
</dbReference>
<reference evidence="9" key="1">
    <citation type="journal article" date="2019" name="J. Anim. Genet.">
        <title>Description and whole genome sequencing of Eikenella exigua sp. nov., isolated from brain abscess and blood.</title>
        <authorList>
            <person name="Stormo K.A."/>
            <person name="Nygaard R.M."/>
            <person name="Bruvold T.S."/>
            <person name="Dimmen G."/>
            <person name="Lindemann P.C."/>
            <person name="Jordal S."/>
            <person name="Kommedal O."/>
        </authorList>
    </citation>
    <scope>NUCLEOTIDE SEQUENCE [LARGE SCALE GENOMIC DNA]</scope>
    <source>
        <strain evidence="9">PXX</strain>
    </source>
</reference>
<dbReference type="KEGG" id="eex:EZJ17_00375"/>
<feature type="domain" description="Tyr recombinase" evidence="6">
    <location>
        <begin position="204"/>
        <end position="382"/>
    </location>
</feature>
<proteinExistence type="inferred from homology"/>
<dbReference type="PANTHER" id="PTHR30629:SF2">
    <property type="entry name" value="PROPHAGE INTEGRASE INTS-RELATED"/>
    <property type="match status" value="1"/>
</dbReference>
<dbReference type="PANTHER" id="PTHR30629">
    <property type="entry name" value="PROPHAGE INTEGRASE"/>
    <property type="match status" value="1"/>
</dbReference>
<dbReference type="InterPro" id="IPR053876">
    <property type="entry name" value="Phage_int_M"/>
</dbReference>
<dbReference type="EMBL" id="CP038018">
    <property type="protein sequence ID" value="QED91247.1"/>
    <property type="molecule type" value="Genomic_DNA"/>
</dbReference>
<dbReference type="SUPFAM" id="SSF56349">
    <property type="entry name" value="DNA breaking-rejoining enzymes"/>
    <property type="match status" value="1"/>
</dbReference>
<keyword evidence="2" id="KW-0229">DNA integration</keyword>
<dbReference type="InterPro" id="IPR044068">
    <property type="entry name" value="CB"/>
</dbReference>
<name>A0AAX1F564_9NEIS</name>
<comment type="similarity">
    <text evidence="1">Belongs to the 'phage' integrase family.</text>
</comment>
<dbReference type="InterPro" id="IPR025166">
    <property type="entry name" value="Integrase_DNA_bind_dom"/>
</dbReference>
<dbReference type="RefSeq" id="WP_151085892.1">
    <property type="nucleotide sequence ID" value="NZ_CP038018.1"/>
</dbReference>
<dbReference type="InterPro" id="IPR013762">
    <property type="entry name" value="Integrase-like_cat_sf"/>
</dbReference>
<gene>
    <name evidence="8" type="ORF">EZJ17_00375</name>
</gene>
<evidence type="ECO:0000256" key="4">
    <source>
        <dbReference type="ARBA" id="ARBA00023172"/>
    </source>
</evidence>
<dbReference type="AlphaFoldDB" id="A0AAX1F564"/>
<dbReference type="GO" id="GO:0003677">
    <property type="term" value="F:DNA binding"/>
    <property type="evidence" value="ECO:0007669"/>
    <property type="project" value="UniProtKB-UniRule"/>
</dbReference>
<keyword evidence="4" id="KW-0233">DNA recombination</keyword>
<evidence type="ECO:0000256" key="1">
    <source>
        <dbReference type="ARBA" id="ARBA00008857"/>
    </source>
</evidence>
<dbReference type="Gene3D" id="1.10.443.10">
    <property type="entry name" value="Intergrase catalytic core"/>
    <property type="match status" value="1"/>
</dbReference>
<dbReference type="Gene3D" id="1.10.150.130">
    <property type="match status" value="1"/>
</dbReference>
<keyword evidence="9" id="KW-1185">Reference proteome</keyword>
<evidence type="ECO:0000256" key="5">
    <source>
        <dbReference type="PROSITE-ProRule" id="PRU01248"/>
    </source>
</evidence>
<sequence length="405" mass="46294">MPLNDRQIKNAKPTGTGKKAKLFDGGRLYLEVTPAGGKIFRWKYRIDGKEKTLTIGKYPAVSLSEARQAAENAHRLLSGGQDPAAAKQQEKQERKAAALNTFEALARRWHADNLHRWKPNHAERIMRYFETDVFPLIGEIPIDSITVGQIKQVLDRITARGVSNTAEKVREWIGAVFDYAAMLEVTDRNPARALRKYIAKQPPKNRAALPREELMEFYCRLILAEIEPANKIALLLLMLVFVRNTELRGGQWAEVDFAAAQWIIPAERMKMKRSHTVPLSDWALELLRELQDLTGNTSYLFPSRTKQNGHISENTLGKIMNGMGYKGIATPHGFRSLASSILNEQGYNPDAIERQLAHEESNRIRAAYNRAEYLAERREMMQWYSDYLRERYRQAQALIATDWAT</sequence>
<accession>A0AAX1F564</accession>
<dbReference type="InterPro" id="IPR002104">
    <property type="entry name" value="Integrase_catalytic"/>
</dbReference>
<dbReference type="PROSITE" id="PS51900">
    <property type="entry name" value="CB"/>
    <property type="match status" value="1"/>
</dbReference>
<dbReference type="Pfam" id="PF22022">
    <property type="entry name" value="Phage_int_M"/>
    <property type="match status" value="1"/>
</dbReference>
<evidence type="ECO:0000259" key="6">
    <source>
        <dbReference type="PROSITE" id="PS51898"/>
    </source>
</evidence>
<dbReference type="GO" id="GO:0015074">
    <property type="term" value="P:DNA integration"/>
    <property type="evidence" value="ECO:0007669"/>
    <property type="project" value="UniProtKB-KW"/>
</dbReference>
<organism evidence="8 9">
    <name type="scientific">Eikenella exigua</name>
    <dbReference type="NCBI Taxonomy" id="2528037"/>
    <lineage>
        <taxon>Bacteria</taxon>
        <taxon>Pseudomonadati</taxon>
        <taxon>Pseudomonadota</taxon>
        <taxon>Betaproteobacteria</taxon>
        <taxon>Neisseriales</taxon>
        <taxon>Neisseriaceae</taxon>
        <taxon>Eikenella</taxon>
    </lineage>
</organism>
<dbReference type="Proteomes" id="UP000326695">
    <property type="component" value="Chromosome"/>
</dbReference>
<evidence type="ECO:0000256" key="3">
    <source>
        <dbReference type="ARBA" id="ARBA00023125"/>
    </source>
</evidence>
<keyword evidence="3 5" id="KW-0238">DNA-binding</keyword>
<dbReference type="Gene3D" id="3.30.160.390">
    <property type="entry name" value="Integrase, DNA-binding domain"/>
    <property type="match status" value="1"/>
</dbReference>
<dbReference type="InterPro" id="IPR010998">
    <property type="entry name" value="Integrase_recombinase_N"/>
</dbReference>
<protein>
    <submittedName>
        <fullName evidence="8">DUF4102 domain-containing protein</fullName>
    </submittedName>
</protein>
<dbReference type="InterPro" id="IPR050808">
    <property type="entry name" value="Phage_Integrase"/>
</dbReference>
<evidence type="ECO:0000256" key="2">
    <source>
        <dbReference type="ARBA" id="ARBA00022908"/>
    </source>
</evidence>
<feature type="domain" description="Core-binding (CB)" evidence="7">
    <location>
        <begin position="100"/>
        <end position="181"/>
    </location>
</feature>
<dbReference type="InterPro" id="IPR038488">
    <property type="entry name" value="Integrase_DNA-bd_sf"/>
</dbReference>
<evidence type="ECO:0000259" key="7">
    <source>
        <dbReference type="PROSITE" id="PS51900"/>
    </source>
</evidence>
<dbReference type="Pfam" id="PF13356">
    <property type="entry name" value="Arm-DNA-bind_3"/>
    <property type="match status" value="1"/>
</dbReference>
<evidence type="ECO:0000313" key="9">
    <source>
        <dbReference type="Proteomes" id="UP000326695"/>
    </source>
</evidence>
<dbReference type="GO" id="GO:0006310">
    <property type="term" value="P:DNA recombination"/>
    <property type="evidence" value="ECO:0007669"/>
    <property type="project" value="UniProtKB-KW"/>
</dbReference>
<dbReference type="InterPro" id="IPR011010">
    <property type="entry name" value="DNA_brk_join_enz"/>
</dbReference>
<dbReference type="PROSITE" id="PS51898">
    <property type="entry name" value="TYR_RECOMBINASE"/>
    <property type="match status" value="1"/>
</dbReference>
<evidence type="ECO:0000313" key="8">
    <source>
        <dbReference type="EMBL" id="QED91247.1"/>
    </source>
</evidence>